<keyword evidence="4" id="KW-1185">Reference proteome</keyword>
<evidence type="ECO:0008006" key="5">
    <source>
        <dbReference type="Google" id="ProtNLM"/>
    </source>
</evidence>
<feature type="region of interest" description="Disordered" evidence="1">
    <location>
        <begin position="309"/>
        <end position="340"/>
    </location>
</feature>
<protein>
    <recommendedName>
        <fullName evidence="5">3-keto-disaccharide hydrolase domain-containing protein</fullName>
    </recommendedName>
</protein>
<reference evidence="3 4" key="1">
    <citation type="submission" date="2024-04" db="EMBL/GenBank/DDBJ databases">
        <title>Luteolibacter sp. isolated from soil.</title>
        <authorList>
            <person name="An J."/>
        </authorList>
    </citation>
    <scope>NUCLEOTIDE SEQUENCE [LARGE SCALE GENOMIC DNA]</scope>
    <source>
        <strain evidence="3 4">Y139</strain>
    </source>
</reference>
<feature type="compositionally biased region" description="Acidic residues" evidence="1">
    <location>
        <begin position="318"/>
        <end position="329"/>
    </location>
</feature>
<keyword evidence="2" id="KW-0732">Signal</keyword>
<dbReference type="RefSeq" id="WP_341408210.1">
    <property type="nucleotide sequence ID" value="NZ_JBBUKT010000020.1"/>
</dbReference>
<evidence type="ECO:0000313" key="4">
    <source>
        <dbReference type="Proteomes" id="UP001371305"/>
    </source>
</evidence>
<evidence type="ECO:0000313" key="3">
    <source>
        <dbReference type="EMBL" id="MEK7954439.1"/>
    </source>
</evidence>
<dbReference type="EMBL" id="JBBUKT010000020">
    <property type="protein sequence ID" value="MEK7954439.1"/>
    <property type="molecule type" value="Genomic_DNA"/>
</dbReference>
<feature type="chain" id="PRO_5045334101" description="3-keto-disaccharide hydrolase domain-containing protein" evidence="2">
    <location>
        <begin position="20"/>
        <end position="466"/>
    </location>
</feature>
<organism evidence="3 4">
    <name type="scientific">Luteolibacter soli</name>
    <dbReference type="NCBI Taxonomy" id="3135280"/>
    <lineage>
        <taxon>Bacteria</taxon>
        <taxon>Pseudomonadati</taxon>
        <taxon>Verrucomicrobiota</taxon>
        <taxon>Verrucomicrobiia</taxon>
        <taxon>Verrucomicrobiales</taxon>
        <taxon>Verrucomicrobiaceae</taxon>
        <taxon>Luteolibacter</taxon>
    </lineage>
</organism>
<name>A0ABU9B5E1_9BACT</name>
<sequence length="466" mass="52231">MKTTPALLLFLAACLPVLAQETEILCVDGSRIRGSLLGVETDRLQFEASFLAAPVPLRLSKVLEVSLPVHRGEAKGDHVATVTLANGDVLRGELTGIDKDVIKLRTWYAGELTFRRSMVDNLEIQDRPDLIYSGPDGLDGWTQSEPGTWTFEHGWLRAKGAGSIARKFDLPAKARFAFDLSWRSNPRFNFLFFSDDVTNAHPENAYELIIQGGRYVQLHKRWSKDGKSGSNTLGNFANVPELVNKERCRVEILVDRKTGLIRMLVNGRVVQDWTDPDPEAGQHGGGMHFSTQDNVQLRVSRIEVTSWDGVLEGKAPDQDEGFMDEDDTPQPENDAPVDPTRIRLRNNDQIAGEMLGIENGKVKLKTAFGDVNLPVSRLRTFVLHTKEQRENPEIYQMPIRRNGDVRAWFPDGSCVTFRLLEAAGGKLGGDSQTFGKASFEQKAFARIEFNLYEPEHDELRNRGDAW</sequence>
<evidence type="ECO:0000256" key="1">
    <source>
        <dbReference type="SAM" id="MobiDB-lite"/>
    </source>
</evidence>
<dbReference type="Gene3D" id="2.60.120.560">
    <property type="entry name" value="Exo-inulinase, domain 1"/>
    <property type="match status" value="1"/>
</dbReference>
<feature type="signal peptide" evidence="2">
    <location>
        <begin position="1"/>
        <end position="19"/>
    </location>
</feature>
<evidence type="ECO:0000256" key="2">
    <source>
        <dbReference type="SAM" id="SignalP"/>
    </source>
</evidence>
<gene>
    <name evidence="3" type="ORF">WKV53_28235</name>
</gene>
<dbReference type="Proteomes" id="UP001371305">
    <property type="component" value="Unassembled WGS sequence"/>
</dbReference>
<proteinExistence type="predicted"/>
<comment type="caution">
    <text evidence="3">The sequence shown here is derived from an EMBL/GenBank/DDBJ whole genome shotgun (WGS) entry which is preliminary data.</text>
</comment>
<accession>A0ABU9B5E1</accession>